<proteinExistence type="inferred from homology"/>
<keyword evidence="7" id="KW-1185">Reference proteome</keyword>
<dbReference type="PROSITE" id="PS00086">
    <property type="entry name" value="CYTOCHROME_P450"/>
    <property type="match status" value="1"/>
</dbReference>
<evidence type="ECO:0000256" key="3">
    <source>
        <dbReference type="PROSITE-ProRule" id="PRU00277"/>
    </source>
</evidence>
<dbReference type="EMBL" id="JAGSOV010000037">
    <property type="protein sequence ID" value="MCO1656871.1"/>
    <property type="molecule type" value="Genomic_DNA"/>
</dbReference>
<gene>
    <name evidence="6" type="ORF">KDL28_17570</name>
</gene>
<dbReference type="InterPro" id="IPR036396">
    <property type="entry name" value="Cyt_P450_sf"/>
</dbReference>
<dbReference type="RefSeq" id="WP_252439982.1">
    <property type="nucleotide sequence ID" value="NZ_JAGSOV010000037.1"/>
</dbReference>
<dbReference type="Proteomes" id="UP001165283">
    <property type="component" value="Unassembled WGS sequence"/>
</dbReference>
<comment type="similarity">
    <text evidence="1 4">Belongs to the cytochrome P450 family.</text>
</comment>
<feature type="domain" description="PPIase FKBP-type" evidence="5">
    <location>
        <begin position="1"/>
        <end position="100"/>
    </location>
</feature>
<keyword evidence="4" id="KW-0349">Heme</keyword>
<dbReference type="SUPFAM" id="SSF48264">
    <property type="entry name" value="Cytochrome P450"/>
    <property type="match status" value="1"/>
</dbReference>
<comment type="caution">
    <text evidence="6">The sequence shown here is derived from an EMBL/GenBank/DDBJ whole genome shotgun (WGS) entry which is preliminary data.</text>
</comment>
<keyword evidence="4" id="KW-0560">Oxidoreductase</keyword>
<dbReference type="InterPro" id="IPR001179">
    <property type="entry name" value="PPIase_FKBP_dom"/>
</dbReference>
<accession>A0ABT1A1N8</accession>
<sequence length="398" mass="43944">MAHPVTTMPTARQAGRPFDPPAELVEAREHSPISPYTFPAGEPGWLVTGYDLMRAILADPRFSSRKELMLHPTIDYSGIEMPTAPPGEFLLMDEPLHSRYRKPLAGKFTARRMRLLTERVEQVTTEHLDAMEQAGPPADLVTAFAKPIPTIMICELLGVPYRDRGSFQENIDKFMNGETSDEDLMAAYAAVQQYLAQLVVAKRADPTDDVLSELTDSDLTDEELRGMSLILLAAGLDTTANMLALGTFALLRNPAQLAAWRADPGLTDRAVEELLRYLSVAKTFFRAALEDVELGGRTIKAGDRLILSLNTANRDPERFTDPHALDLHREPGGHLAFGHGIHLCLGQQLARVEMRVAFPALITRFPTLRLAVPAEEVGLRPESADIHGVKNLPVTWDA</sequence>
<evidence type="ECO:0000256" key="4">
    <source>
        <dbReference type="RuleBase" id="RU000461"/>
    </source>
</evidence>
<keyword evidence="4" id="KW-0503">Monooxygenase</keyword>
<name>A0ABT1A1N8_9PSEU</name>
<dbReference type="PANTHER" id="PTHR46696:SF1">
    <property type="entry name" value="CYTOCHROME P450 YJIB-RELATED"/>
    <property type="match status" value="1"/>
</dbReference>
<protein>
    <recommendedName>
        <fullName evidence="3">peptidylprolyl isomerase</fullName>
        <ecNumber evidence="3">5.2.1.8</ecNumber>
    </recommendedName>
</protein>
<dbReference type="PRINTS" id="PR00359">
    <property type="entry name" value="BP450"/>
</dbReference>
<dbReference type="PANTHER" id="PTHR46696">
    <property type="entry name" value="P450, PUTATIVE (EUROFUNG)-RELATED"/>
    <property type="match status" value="1"/>
</dbReference>
<evidence type="ECO:0000313" key="7">
    <source>
        <dbReference type="Proteomes" id="UP001165283"/>
    </source>
</evidence>
<dbReference type="InterPro" id="IPR017972">
    <property type="entry name" value="Cyt_P450_CS"/>
</dbReference>
<dbReference type="PROSITE" id="PS50059">
    <property type="entry name" value="FKBP_PPIASE"/>
    <property type="match status" value="1"/>
</dbReference>
<keyword evidence="2 3" id="KW-0413">Isomerase</keyword>
<dbReference type="InterPro" id="IPR002397">
    <property type="entry name" value="Cyt_P450_B"/>
</dbReference>
<dbReference type="EC" id="5.2.1.8" evidence="3"/>
<dbReference type="Pfam" id="PF00067">
    <property type="entry name" value="p450"/>
    <property type="match status" value="1"/>
</dbReference>
<keyword evidence="4" id="KW-0408">Iron</keyword>
<dbReference type="CDD" id="cd11030">
    <property type="entry name" value="CYP105-like"/>
    <property type="match status" value="1"/>
</dbReference>
<dbReference type="PRINTS" id="PR00385">
    <property type="entry name" value="P450"/>
</dbReference>
<dbReference type="InterPro" id="IPR001128">
    <property type="entry name" value="Cyt_P450"/>
</dbReference>
<organism evidence="6 7">
    <name type="scientific">Pseudonocardia humida</name>
    <dbReference type="NCBI Taxonomy" id="2800819"/>
    <lineage>
        <taxon>Bacteria</taxon>
        <taxon>Bacillati</taxon>
        <taxon>Actinomycetota</taxon>
        <taxon>Actinomycetes</taxon>
        <taxon>Pseudonocardiales</taxon>
        <taxon>Pseudonocardiaceae</taxon>
        <taxon>Pseudonocardia</taxon>
    </lineage>
</organism>
<evidence type="ECO:0000256" key="2">
    <source>
        <dbReference type="ARBA" id="ARBA00023235"/>
    </source>
</evidence>
<comment type="catalytic activity">
    <reaction evidence="3">
        <text>[protein]-peptidylproline (omega=180) = [protein]-peptidylproline (omega=0)</text>
        <dbReference type="Rhea" id="RHEA:16237"/>
        <dbReference type="Rhea" id="RHEA-COMP:10747"/>
        <dbReference type="Rhea" id="RHEA-COMP:10748"/>
        <dbReference type="ChEBI" id="CHEBI:83833"/>
        <dbReference type="ChEBI" id="CHEBI:83834"/>
        <dbReference type="EC" id="5.2.1.8"/>
    </reaction>
</comment>
<keyword evidence="3" id="KW-0697">Rotamase</keyword>
<evidence type="ECO:0000259" key="5">
    <source>
        <dbReference type="PROSITE" id="PS50059"/>
    </source>
</evidence>
<evidence type="ECO:0000313" key="6">
    <source>
        <dbReference type="EMBL" id="MCO1656871.1"/>
    </source>
</evidence>
<dbReference type="Gene3D" id="1.10.630.10">
    <property type="entry name" value="Cytochrome P450"/>
    <property type="match status" value="1"/>
</dbReference>
<keyword evidence="4" id="KW-0479">Metal-binding</keyword>
<reference evidence="6" key="1">
    <citation type="submission" date="2021-04" db="EMBL/GenBank/DDBJ databases">
        <title>Pseudonocardia sp. nov., isolated from sandy soil of mangrove forest.</title>
        <authorList>
            <person name="Zan Z."/>
            <person name="Huang R."/>
            <person name="Liu W."/>
        </authorList>
    </citation>
    <scope>NUCLEOTIDE SEQUENCE</scope>
    <source>
        <strain evidence="6">S2-4</strain>
    </source>
</reference>
<evidence type="ECO:0000256" key="1">
    <source>
        <dbReference type="ARBA" id="ARBA00010617"/>
    </source>
</evidence>